<dbReference type="EMBL" id="BMRP01000034">
    <property type="protein sequence ID" value="GGU89593.1"/>
    <property type="molecule type" value="Genomic_DNA"/>
</dbReference>
<comment type="caution">
    <text evidence="1">The sequence shown here is derived from an EMBL/GenBank/DDBJ whole genome shotgun (WGS) entry which is preliminary data.</text>
</comment>
<organism evidence="1 2">
    <name type="scientific">Streptomyces albospinus</name>
    <dbReference type="NCBI Taxonomy" id="285515"/>
    <lineage>
        <taxon>Bacteria</taxon>
        <taxon>Bacillati</taxon>
        <taxon>Actinomycetota</taxon>
        <taxon>Actinomycetes</taxon>
        <taxon>Kitasatosporales</taxon>
        <taxon>Streptomycetaceae</taxon>
        <taxon>Streptomyces</taxon>
    </lineage>
</organism>
<name>A0ABQ2VIR5_9ACTN</name>
<reference evidence="2" key="1">
    <citation type="journal article" date="2019" name="Int. J. Syst. Evol. Microbiol.">
        <title>The Global Catalogue of Microorganisms (GCM) 10K type strain sequencing project: providing services to taxonomists for standard genome sequencing and annotation.</title>
        <authorList>
            <consortium name="The Broad Institute Genomics Platform"/>
            <consortium name="The Broad Institute Genome Sequencing Center for Infectious Disease"/>
            <person name="Wu L."/>
            <person name="Ma J."/>
        </authorList>
    </citation>
    <scope>NUCLEOTIDE SEQUENCE [LARGE SCALE GENOMIC DNA]</scope>
    <source>
        <strain evidence="2">JCM 3399</strain>
    </source>
</reference>
<proteinExistence type="predicted"/>
<dbReference type="Proteomes" id="UP000654471">
    <property type="component" value="Unassembled WGS sequence"/>
</dbReference>
<evidence type="ECO:0000313" key="2">
    <source>
        <dbReference type="Proteomes" id="UP000654471"/>
    </source>
</evidence>
<evidence type="ECO:0000313" key="1">
    <source>
        <dbReference type="EMBL" id="GGU89593.1"/>
    </source>
</evidence>
<keyword evidence="2" id="KW-1185">Reference proteome</keyword>
<protein>
    <submittedName>
        <fullName evidence="1">Uncharacterized protein</fullName>
    </submittedName>
</protein>
<gene>
    <name evidence="1" type="ORF">GCM10010211_65260</name>
</gene>
<accession>A0ABQ2VIR5</accession>
<sequence>MKIKEKKIKEKKRNKITLLLSNGILKSLRLEVPFKTKETITMRIILDIVGKVSSNEKKKNSRVKNAAQQKAIGYHFGQHLIKKR</sequence>